<dbReference type="GO" id="GO:0004252">
    <property type="term" value="F:serine-type endopeptidase activity"/>
    <property type="evidence" value="ECO:0007669"/>
    <property type="project" value="InterPro"/>
</dbReference>
<keyword evidence="4" id="KW-0720">Serine protease</keyword>
<protein>
    <submittedName>
        <fullName evidence="8">Oligopeptidase B</fullName>
    </submittedName>
</protein>
<dbReference type="PRINTS" id="PR00862">
    <property type="entry name" value="PROLIGOPTASE"/>
</dbReference>
<dbReference type="Pfam" id="PF00326">
    <property type="entry name" value="Peptidase_S9"/>
    <property type="match status" value="1"/>
</dbReference>
<dbReference type="PANTHER" id="PTHR11757:SF19">
    <property type="entry name" value="PROLYL ENDOPEPTIDASE-LIKE"/>
    <property type="match status" value="1"/>
</dbReference>
<dbReference type="Gene3D" id="3.40.50.1820">
    <property type="entry name" value="alpha/beta hydrolase"/>
    <property type="match status" value="1"/>
</dbReference>
<evidence type="ECO:0000256" key="2">
    <source>
        <dbReference type="ARBA" id="ARBA00022670"/>
    </source>
</evidence>
<evidence type="ECO:0000256" key="5">
    <source>
        <dbReference type="SAM" id="MobiDB-lite"/>
    </source>
</evidence>
<dbReference type="PROSITE" id="PS00708">
    <property type="entry name" value="PRO_ENDOPEP_SER"/>
    <property type="match status" value="1"/>
</dbReference>
<evidence type="ECO:0000313" key="8">
    <source>
        <dbReference type="EMBL" id="SFV20019.1"/>
    </source>
</evidence>
<dbReference type="InterPro" id="IPR051543">
    <property type="entry name" value="Serine_Peptidase_S9A"/>
</dbReference>
<feature type="region of interest" description="Disordered" evidence="5">
    <location>
        <begin position="1"/>
        <end position="34"/>
    </location>
</feature>
<reference evidence="8 9" key="1">
    <citation type="submission" date="2016-10" db="EMBL/GenBank/DDBJ databases">
        <authorList>
            <person name="de Groot N.N."/>
        </authorList>
    </citation>
    <scope>NUCLEOTIDE SEQUENCE [LARGE SCALE GENOMIC DNA]</scope>
    <source>
        <strain evidence="8 9">CGMCC 1.7054</strain>
    </source>
</reference>
<sequence>MTSVPDAQTPATPNTAPAPPVAEPRPVDRTHHGHTFTDDFDWLRAKESDEVIAHLNAENAYTDALTADQQELRTAIFQEIKSHTVETDLSVPSRKDGWWYFVRTVEGEQYAVHCRVAAQDTGDLTADWTPPVIERGVPVPGEEVILDGNAEAAGQPFFSLGGLAVSPDGTRMAYATDNTGDERYTLRIRDLSTGQDLPDTIPGIAAGLTFDRSGTRVFYAVPDESWRPYRILAHTLGTDPAQDQLLLEESDPGMWSGFGLAADRTELVISIGNSEIAETHAVDLPESPEQPLGPVRLLVDRSHGMLHGVEPVTLDTGSGPGRHYVIVHNKDFATPSPTPAHAPNNLVSLAHRETVTDPRTWRGVVGHDSTTKVDGAEVTATHLVISARRDTTPKVLVMPLAGLGTADQAAPVEPDFDEELYSCELGQAPFESPFLRLGYSSWVTPTQILDYAVEDGTVHLRRQVEVPQYDPEQYLVERWWAPAQSQHTATDPSAGGVRIPLTVIRRRDVEWDGSNPCLVYGYGSYEISMDPGFAATRLSLLDRGVVYVVAHVRGGGELGRGWYEDGKKLTKNHSFTDFVDATRFVAQSGWVDPDRIACMGGSAGGLLMGAVVNLAPELYRACVAQVPFVDALTSILDPDLPLSALEWEEWGNPIEDPEVYRYMQAYTPYENVRAVDYPAIAAVTSLNDTRVLYVEPAKWVQQLRRTVTSDQSTPLAQGGAPVLLKTEMDGGHGGASGRYRAWEDRAWDYAFILTALGATELTAGAASAAGSAQQV</sequence>
<organism evidence="8 9">
    <name type="scientific">Micrococcus terreus</name>
    <dbReference type="NCBI Taxonomy" id="574650"/>
    <lineage>
        <taxon>Bacteria</taxon>
        <taxon>Bacillati</taxon>
        <taxon>Actinomycetota</taxon>
        <taxon>Actinomycetes</taxon>
        <taxon>Micrococcales</taxon>
        <taxon>Micrococcaceae</taxon>
        <taxon>Micrococcus</taxon>
    </lineage>
</organism>
<dbReference type="Pfam" id="PF02897">
    <property type="entry name" value="Peptidase_S9_N"/>
    <property type="match status" value="1"/>
</dbReference>
<dbReference type="PANTHER" id="PTHR11757">
    <property type="entry name" value="PROTEASE FAMILY S9A OLIGOPEPTIDASE"/>
    <property type="match status" value="1"/>
</dbReference>
<dbReference type="InterPro" id="IPR002470">
    <property type="entry name" value="Peptidase_S9A"/>
</dbReference>
<evidence type="ECO:0000259" key="6">
    <source>
        <dbReference type="Pfam" id="PF00326"/>
    </source>
</evidence>
<gene>
    <name evidence="8" type="ORF">SAMN04487966_10132</name>
</gene>
<dbReference type="SUPFAM" id="SSF53474">
    <property type="entry name" value="alpha/beta-Hydrolases"/>
    <property type="match status" value="1"/>
</dbReference>
<dbReference type="InterPro" id="IPR023302">
    <property type="entry name" value="Pept_S9A_N"/>
</dbReference>
<dbReference type="RefSeq" id="WP_091692659.1">
    <property type="nucleotide sequence ID" value="NZ_FPCG01000001.1"/>
</dbReference>
<feature type="domain" description="Peptidase S9A N-terminal" evidence="7">
    <location>
        <begin position="19"/>
        <end position="462"/>
    </location>
</feature>
<dbReference type="Gene3D" id="2.130.10.120">
    <property type="entry name" value="Prolyl oligopeptidase, N-terminal domain"/>
    <property type="match status" value="1"/>
</dbReference>
<evidence type="ECO:0000313" key="9">
    <source>
        <dbReference type="Proteomes" id="UP000198881"/>
    </source>
</evidence>
<comment type="similarity">
    <text evidence="1">Belongs to the peptidase S9A family.</text>
</comment>
<dbReference type="InterPro" id="IPR002471">
    <property type="entry name" value="Pept_S9_AS"/>
</dbReference>
<feature type="compositionally biased region" description="Low complexity" evidence="5">
    <location>
        <begin position="1"/>
        <end position="15"/>
    </location>
</feature>
<evidence type="ECO:0000256" key="1">
    <source>
        <dbReference type="ARBA" id="ARBA00005228"/>
    </source>
</evidence>
<dbReference type="GO" id="GO:0006508">
    <property type="term" value="P:proteolysis"/>
    <property type="evidence" value="ECO:0007669"/>
    <property type="project" value="UniProtKB-KW"/>
</dbReference>
<evidence type="ECO:0000256" key="3">
    <source>
        <dbReference type="ARBA" id="ARBA00022801"/>
    </source>
</evidence>
<keyword evidence="9" id="KW-1185">Reference proteome</keyword>
<dbReference type="OrthoDB" id="9801421at2"/>
<evidence type="ECO:0000259" key="7">
    <source>
        <dbReference type="Pfam" id="PF02897"/>
    </source>
</evidence>
<evidence type="ECO:0000256" key="4">
    <source>
        <dbReference type="ARBA" id="ARBA00022825"/>
    </source>
</evidence>
<dbReference type="AlphaFoldDB" id="A0A1I7MDK6"/>
<dbReference type="EMBL" id="FPCG01000001">
    <property type="protein sequence ID" value="SFV20019.1"/>
    <property type="molecule type" value="Genomic_DNA"/>
</dbReference>
<dbReference type="STRING" id="574650.SAMN04487966_10132"/>
<name>A0A1I7MDK6_9MICC</name>
<dbReference type="InterPro" id="IPR001375">
    <property type="entry name" value="Peptidase_S9_cat"/>
</dbReference>
<accession>A0A1I7MDK6</accession>
<dbReference type="InterPro" id="IPR029058">
    <property type="entry name" value="AB_hydrolase_fold"/>
</dbReference>
<feature type="domain" description="Peptidase S9 prolyl oligopeptidase catalytic" evidence="6">
    <location>
        <begin position="536"/>
        <end position="757"/>
    </location>
</feature>
<keyword evidence="3" id="KW-0378">Hydrolase</keyword>
<feature type="compositionally biased region" description="Basic and acidic residues" evidence="5">
    <location>
        <begin position="25"/>
        <end position="34"/>
    </location>
</feature>
<dbReference type="Proteomes" id="UP000198881">
    <property type="component" value="Unassembled WGS sequence"/>
</dbReference>
<proteinExistence type="inferred from homology"/>
<keyword evidence="2" id="KW-0645">Protease</keyword>
<dbReference type="SUPFAM" id="SSF50993">
    <property type="entry name" value="Peptidase/esterase 'gauge' domain"/>
    <property type="match status" value="1"/>
</dbReference>